<dbReference type="InterPro" id="IPR033399">
    <property type="entry name" value="TP_0789-like"/>
</dbReference>
<dbReference type="CDD" id="cd16329">
    <property type="entry name" value="LolA_like"/>
    <property type="match status" value="1"/>
</dbReference>
<dbReference type="SUPFAM" id="SSF89392">
    <property type="entry name" value="Prokaryotic lipoproteins and lipoprotein localization factors"/>
    <property type="match status" value="1"/>
</dbReference>
<evidence type="ECO:0000259" key="1">
    <source>
        <dbReference type="Pfam" id="PF17131"/>
    </source>
</evidence>
<protein>
    <recommendedName>
        <fullName evidence="1">Uncharacterized protein TP-0789 domain-containing protein</fullName>
    </recommendedName>
</protein>
<sequence length="249" mass="28072">MLYKKALMLPLLMVLFFPLSSLYAEQLDLIALLKSTDRSRGNLEGLVWSVETQTQEQGEAGQTLKFKLFTKNANSLVRFTSPARMRGQMMLMRDRNMWFIRPGLRKPVAISPRQRLTGAASNGDIASTNYAGDYAAVLLGEERIAGKPCYILELTANNSKVSYDKIKYWISRSDGLGRRADFYTVSGKLFKKATFEYNNTINKGSRTIPFVSKMVISDTTSEIQTTLFYSDVAVQDIANSTFNLNLLIR</sequence>
<reference evidence="2" key="1">
    <citation type="submission" date="2018-06" db="EMBL/GenBank/DDBJ databases">
        <authorList>
            <person name="Zhirakovskaya E."/>
        </authorList>
    </citation>
    <scope>NUCLEOTIDE SEQUENCE</scope>
</reference>
<name>A0A3B1B8J4_9ZZZZ</name>
<dbReference type="PIRSF" id="PIRSF028205">
    <property type="entry name" value="UCP028205"/>
    <property type="match status" value="1"/>
</dbReference>
<evidence type="ECO:0000313" key="2">
    <source>
        <dbReference type="EMBL" id="VAX10591.1"/>
    </source>
</evidence>
<dbReference type="Pfam" id="PF17131">
    <property type="entry name" value="LolA_like"/>
    <property type="match status" value="1"/>
</dbReference>
<dbReference type="Gene3D" id="2.50.20.10">
    <property type="entry name" value="Lipoprotein localisation LolA/LolB/LppX"/>
    <property type="match status" value="1"/>
</dbReference>
<dbReference type="InterPro" id="IPR011220">
    <property type="entry name" value="UCP028205"/>
</dbReference>
<gene>
    <name evidence="2" type="ORF">MNBD_GAMMA25-307</name>
</gene>
<organism evidence="2">
    <name type="scientific">hydrothermal vent metagenome</name>
    <dbReference type="NCBI Taxonomy" id="652676"/>
    <lineage>
        <taxon>unclassified sequences</taxon>
        <taxon>metagenomes</taxon>
        <taxon>ecological metagenomes</taxon>
    </lineage>
</organism>
<dbReference type="InterPro" id="IPR029046">
    <property type="entry name" value="LolA/LolB/LppX"/>
</dbReference>
<dbReference type="AlphaFoldDB" id="A0A3B1B8J4"/>
<accession>A0A3B1B8J4</accession>
<proteinExistence type="predicted"/>
<feature type="domain" description="Uncharacterized protein TP-0789" evidence="1">
    <location>
        <begin position="72"/>
        <end position="247"/>
    </location>
</feature>
<dbReference type="EMBL" id="UOFY01000052">
    <property type="protein sequence ID" value="VAX10591.1"/>
    <property type="molecule type" value="Genomic_DNA"/>
</dbReference>